<dbReference type="STRING" id="342108.amb1794"/>
<gene>
    <name evidence="1" type="ordered locus">amb1794</name>
</gene>
<evidence type="ECO:0000313" key="1">
    <source>
        <dbReference type="EMBL" id="BAE50598.1"/>
    </source>
</evidence>
<dbReference type="NCBIfam" id="TIGR04164">
    <property type="entry name" value="cobo_pep"/>
    <property type="match status" value="1"/>
</dbReference>
<dbReference type="Proteomes" id="UP000007058">
    <property type="component" value="Chromosome"/>
</dbReference>
<dbReference type="AlphaFoldDB" id="Q2W6C7"/>
<sequence length="83" mass="9380">MADPRARRPAGRWLTRGEIRWQRVSAGAHPRPNRKASLAYARIIAMTKTDPKPRPTVIASRKTCDAEGTGLSHYVLMDKQVKR</sequence>
<accession>Q2W6C7</accession>
<dbReference type="HOGENOM" id="CLU_2538571_0_0_5"/>
<name>Q2W6C7_PARM1</name>
<protein>
    <submittedName>
        <fullName evidence="1">Uncharacterized protein</fullName>
    </submittedName>
</protein>
<dbReference type="EMBL" id="AP007255">
    <property type="protein sequence ID" value="BAE50598.1"/>
    <property type="molecule type" value="Genomic_DNA"/>
</dbReference>
<keyword evidence="2" id="KW-1185">Reference proteome</keyword>
<proteinExistence type="predicted"/>
<evidence type="ECO:0000313" key="2">
    <source>
        <dbReference type="Proteomes" id="UP000007058"/>
    </source>
</evidence>
<dbReference type="InterPro" id="IPR026421">
    <property type="entry name" value="Mod_peptide_prec_CbpA"/>
</dbReference>
<organism evidence="1 2">
    <name type="scientific">Paramagnetospirillum magneticum (strain ATCC 700264 / AMB-1)</name>
    <name type="common">Magnetospirillum magneticum</name>
    <dbReference type="NCBI Taxonomy" id="342108"/>
    <lineage>
        <taxon>Bacteria</taxon>
        <taxon>Pseudomonadati</taxon>
        <taxon>Pseudomonadota</taxon>
        <taxon>Alphaproteobacteria</taxon>
        <taxon>Rhodospirillales</taxon>
        <taxon>Magnetospirillaceae</taxon>
        <taxon>Paramagnetospirillum</taxon>
    </lineage>
</organism>
<dbReference type="KEGG" id="mag:amb1794"/>
<reference evidence="1 2" key="1">
    <citation type="journal article" date="2005" name="DNA Res.">
        <title>Complete genome sequence of the facultative anaerobic magnetotactic bacterium Magnetospirillum sp. strain AMB-1.</title>
        <authorList>
            <person name="Matsunaga T."/>
            <person name="Okamura Y."/>
            <person name="Fukuda Y."/>
            <person name="Wahyudi A.T."/>
            <person name="Murase Y."/>
            <person name="Takeyama H."/>
        </authorList>
    </citation>
    <scope>NUCLEOTIDE SEQUENCE [LARGE SCALE GENOMIC DNA]</scope>
    <source>
        <strain evidence="2">ATCC 700264 / AMB-1</strain>
    </source>
</reference>